<protein>
    <submittedName>
        <fullName evidence="1">Uncharacterized protein</fullName>
    </submittedName>
</protein>
<sequence length="62" mass="6747">MAIVAGQTASSTNSGISIWSTSQTRENCLPLHVAHVIGTLLSLISSQNQISFLHIPHQRKHK</sequence>
<name>A0A2P2JA58_RHIMU</name>
<dbReference type="AlphaFoldDB" id="A0A2P2JA58"/>
<dbReference type="EMBL" id="GGEC01009892">
    <property type="protein sequence ID" value="MBW90375.1"/>
    <property type="molecule type" value="Transcribed_RNA"/>
</dbReference>
<accession>A0A2P2JA58</accession>
<organism evidence="1">
    <name type="scientific">Rhizophora mucronata</name>
    <name type="common">Asiatic mangrove</name>
    <dbReference type="NCBI Taxonomy" id="61149"/>
    <lineage>
        <taxon>Eukaryota</taxon>
        <taxon>Viridiplantae</taxon>
        <taxon>Streptophyta</taxon>
        <taxon>Embryophyta</taxon>
        <taxon>Tracheophyta</taxon>
        <taxon>Spermatophyta</taxon>
        <taxon>Magnoliopsida</taxon>
        <taxon>eudicotyledons</taxon>
        <taxon>Gunneridae</taxon>
        <taxon>Pentapetalae</taxon>
        <taxon>rosids</taxon>
        <taxon>fabids</taxon>
        <taxon>Malpighiales</taxon>
        <taxon>Rhizophoraceae</taxon>
        <taxon>Rhizophora</taxon>
    </lineage>
</organism>
<reference evidence="1" key="1">
    <citation type="submission" date="2018-02" db="EMBL/GenBank/DDBJ databases">
        <title>Rhizophora mucronata_Transcriptome.</title>
        <authorList>
            <person name="Meera S.P."/>
            <person name="Sreeshan A."/>
            <person name="Augustine A."/>
        </authorList>
    </citation>
    <scope>NUCLEOTIDE SEQUENCE</scope>
    <source>
        <tissue evidence="1">Leaf</tissue>
    </source>
</reference>
<proteinExistence type="predicted"/>
<evidence type="ECO:0000313" key="1">
    <source>
        <dbReference type="EMBL" id="MBW90375.1"/>
    </source>
</evidence>